<comment type="caution">
    <text evidence="3">The sequence shown here is derived from an EMBL/GenBank/DDBJ whole genome shotgun (WGS) entry which is preliminary data.</text>
</comment>
<dbReference type="CDD" id="cd00067">
    <property type="entry name" value="GAL4"/>
    <property type="match status" value="1"/>
</dbReference>
<dbReference type="CDD" id="cd12148">
    <property type="entry name" value="fungal_TF_MHR"/>
    <property type="match status" value="1"/>
</dbReference>
<evidence type="ECO:0000259" key="2">
    <source>
        <dbReference type="PROSITE" id="PS50048"/>
    </source>
</evidence>
<accession>A0A1Y2DQX4</accession>
<dbReference type="Gene3D" id="4.10.240.10">
    <property type="entry name" value="Zn(2)-C6 fungal-type DNA-binding domain"/>
    <property type="match status" value="1"/>
</dbReference>
<evidence type="ECO:0000313" key="4">
    <source>
        <dbReference type="Proteomes" id="UP000193467"/>
    </source>
</evidence>
<gene>
    <name evidence="3" type="ORF">BCR35DRAFT_309128</name>
</gene>
<dbReference type="InterPro" id="IPR036864">
    <property type="entry name" value="Zn2-C6_fun-type_DNA-bd_sf"/>
</dbReference>
<dbReference type="SMART" id="SM00066">
    <property type="entry name" value="GAL4"/>
    <property type="match status" value="1"/>
</dbReference>
<dbReference type="AlphaFoldDB" id="A0A1Y2DQX4"/>
<dbReference type="InterPro" id="IPR001138">
    <property type="entry name" value="Zn2Cys6_DnaBD"/>
</dbReference>
<keyword evidence="1" id="KW-0539">Nucleus</keyword>
<dbReference type="PROSITE" id="PS00463">
    <property type="entry name" value="ZN2_CY6_FUNGAL_1"/>
    <property type="match status" value="1"/>
</dbReference>
<dbReference type="SUPFAM" id="SSF57701">
    <property type="entry name" value="Zn2/Cys6 DNA-binding domain"/>
    <property type="match status" value="1"/>
</dbReference>
<dbReference type="PANTHER" id="PTHR31668:SF30">
    <property type="entry name" value="ZN(II)2CYS6 TRANSCRIPTION FACTOR (EUROFUNG)"/>
    <property type="match status" value="1"/>
</dbReference>
<dbReference type="EMBL" id="MCGR01000073">
    <property type="protein sequence ID" value="ORY61055.1"/>
    <property type="molecule type" value="Genomic_DNA"/>
</dbReference>
<sequence length="566" mass="62086">MSASPPIPPPAAIGAPAAPRTLKARACDQCHARRIKCSGEGVPCLSCARAELSCTFNKQPRKKGPKGTVLESLRKAATDGPVQAGVVAPAPAPPAQQSMPEGTRATAADCFSLNTYLGLSISPQSMVETPQNSLSSFFMGLPSSAQISNHPPNLPAPPPSRNPSLAWLSIVTKTVLLPQIDTFYSRLHPILPILPRHYIQSGIDAHIHLQDPSFAALLLAMSAMALVGPVAANEREDDRQELALSIIEETMRVKGMVTHHSPTMEGIWTNFMLFGALFNTGQHDAAWCRLRESLTLAETLELHKQTTYDSLPIDECSRRIRTLWVLMVTERAYAMQRNHSIIFTASTGIGWALGDLPWLQADVTDPKDLSAMLGLRCLAHLYYFIDEDIISCWNGKCLEGVCETLDAPQVVALQRGLGAWAQGFTEESMAQLSEANRADLLISQQWLRNRIWQLTVSHCLSGDNASEPELRPAFSLKIAEDTIKVCKMFSPAALEANGVGVAHKLHDIILSIIYSNRILDDHSHSEPWMTSPPLVLGHHLRAELTTLLRNFRGGRHPFLKPVLEML</sequence>
<dbReference type="InterPro" id="IPR050797">
    <property type="entry name" value="Carb_Metab_Trans_Reg"/>
</dbReference>
<reference evidence="3 4" key="1">
    <citation type="submission" date="2016-07" db="EMBL/GenBank/DDBJ databases">
        <title>Pervasive Adenine N6-methylation of Active Genes in Fungi.</title>
        <authorList>
            <consortium name="DOE Joint Genome Institute"/>
            <person name="Mondo S.J."/>
            <person name="Dannebaum R.O."/>
            <person name="Kuo R.C."/>
            <person name="Labutti K."/>
            <person name="Haridas S."/>
            <person name="Kuo A."/>
            <person name="Salamov A."/>
            <person name="Ahrendt S.R."/>
            <person name="Lipzen A."/>
            <person name="Sullivan W."/>
            <person name="Andreopoulos W.B."/>
            <person name="Clum A."/>
            <person name="Lindquist E."/>
            <person name="Daum C."/>
            <person name="Ramamoorthy G.K."/>
            <person name="Gryganskyi A."/>
            <person name="Culley D."/>
            <person name="Magnuson J.K."/>
            <person name="James T.Y."/>
            <person name="O'Malley M.A."/>
            <person name="Stajich J.E."/>
            <person name="Spatafora J.W."/>
            <person name="Visel A."/>
            <person name="Grigoriev I.V."/>
        </authorList>
    </citation>
    <scope>NUCLEOTIDE SEQUENCE [LARGE SCALE GENOMIC DNA]</scope>
    <source>
        <strain evidence="3 4">62-1032</strain>
    </source>
</reference>
<dbReference type="Proteomes" id="UP000193467">
    <property type="component" value="Unassembled WGS sequence"/>
</dbReference>
<dbReference type="STRING" id="106004.A0A1Y2DQX4"/>
<dbReference type="OrthoDB" id="271595at2759"/>
<proteinExistence type="predicted"/>
<name>A0A1Y2DQX4_9BASI</name>
<organism evidence="3 4">
    <name type="scientific">Leucosporidium creatinivorum</name>
    <dbReference type="NCBI Taxonomy" id="106004"/>
    <lineage>
        <taxon>Eukaryota</taxon>
        <taxon>Fungi</taxon>
        <taxon>Dikarya</taxon>
        <taxon>Basidiomycota</taxon>
        <taxon>Pucciniomycotina</taxon>
        <taxon>Microbotryomycetes</taxon>
        <taxon>Leucosporidiales</taxon>
        <taxon>Leucosporidium</taxon>
    </lineage>
</organism>
<dbReference type="InParanoid" id="A0A1Y2DQX4"/>
<dbReference type="Pfam" id="PF00172">
    <property type="entry name" value="Zn_clus"/>
    <property type="match status" value="1"/>
</dbReference>
<feature type="domain" description="Zn(2)-C6 fungal-type" evidence="2">
    <location>
        <begin position="26"/>
        <end position="56"/>
    </location>
</feature>
<keyword evidence="4" id="KW-1185">Reference proteome</keyword>
<dbReference type="GO" id="GO:0000981">
    <property type="term" value="F:DNA-binding transcription factor activity, RNA polymerase II-specific"/>
    <property type="evidence" value="ECO:0007669"/>
    <property type="project" value="InterPro"/>
</dbReference>
<evidence type="ECO:0000256" key="1">
    <source>
        <dbReference type="ARBA" id="ARBA00023242"/>
    </source>
</evidence>
<protein>
    <recommendedName>
        <fullName evidence="2">Zn(2)-C6 fungal-type domain-containing protein</fullName>
    </recommendedName>
</protein>
<evidence type="ECO:0000313" key="3">
    <source>
        <dbReference type="EMBL" id="ORY61055.1"/>
    </source>
</evidence>
<dbReference type="PANTHER" id="PTHR31668">
    <property type="entry name" value="GLUCOSE TRANSPORT TRANSCRIPTION REGULATOR RGT1-RELATED-RELATED"/>
    <property type="match status" value="1"/>
</dbReference>
<dbReference type="GO" id="GO:0008270">
    <property type="term" value="F:zinc ion binding"/>
    <property type="evidence" value="ECO:0007669"/>
    <property type="project" value="InterPro"/>
</dbReference>
<dbReference type="PROSITE" id="PS50048">
    <property type="entry name" value="ZN2_CY6_FUNGAL_2"/>
    <property type="match status" value="1"/>
</dbReference>